<evidence type="ECO:0000256" key="5">
    <source>
        <dbReference type="ARBA" id="ARBA00023128"/>
    </source>
</evidence>
<dbReference type="EMBL" id="HF936042">
    <property type="protein sequence ID" value="CCX33280.1"/>
    <property type="molecule type" value="Genomic_DNA"/>
</dbReference>
<dbReference type="GO" id="GO:0030003">
    <property type="term" value="P:intracellular monoatomic cation homeostasis"/>
    <property type="evidence" value="ECO:0007669"/>
    <property type="project" value="TreeGrafter"/>
</dbReference>
<evidence type="ECO:0000313" key="8">
    <source>
        <dbReference type="EMBL" id="CCX33280.1"/>
    </source>
</evidence>
<keyword evidence="5" id="KW-0496">Mitochondrion</keyword>
<evidence type="ECO:0000256" key="6">
    <source>
        <dbReference type="ARBA" id="ARBA00023136"/>
    </source>
</evidence>
<protein>
    <recommendedName>
        <fullName evidence="7">Letm1 RBD domain-containing protein</fullName>
    </recommendedName>
</protein>
<feature type="domain" description="Letm1 RBD" evidence="7">
    <location>
        <begin position="237"/>
        <end position="300"/>
    </location>
</feature>
<dbReference type="PANTHER" id="PTHR14009">
    <property type="entry name" value="LEUCINE ZIPPER-EF-HAND CONTAINING TRANSMEMBRANE PROTEIN"/>
    <property type="match status" value="1"/>
</dbReference>
<dbReference type="InterPro" id="IPR044202">
    <property type="entry name" value="LETM1/MDM38-like"/>
</dbReference>
<gene>
    <name evidence="8" type="ORF">PCON_14320</name>
</gene>
<evidence type="ECO:0000256" key="3">
    <source>
        <dbReference type="ARBA" id="ARBA00022792"/>
    </source>
</evidence>
<keyword evidence="6" id="KW-0472">Membrane</keyword>
<reference evidence="8 9" key="1">
    <citation type="journal article" date="2013" name="PLoS Genet.">
        <title>The genome and development-dependent transcriptomes of Pyronema confluens: a window into fungal evolution.</title>
        <authorList>
            <person name="Traeger S."/>
            <person name="Altegoer F."/>
            <person name="Freitag M."/>
            <person name="Gabaldon T."/>
            <person name="Kempken F."/>
            <person name="Kumar A."/>
            <person name="Marcet-Houben M."/>
            <person name="Poggeler S."/>
            <person name="Stajich J.E."/>
            <person name="Nowrousian M."/>
        </authorList>
    </citation>
    <scope>NUCLEOTIDE SEQUENCE [LARGE SCALE GENOMIC DNA]</scope>
    <source>
        <strain evidence="9">CBS 100304</strain>
        <tissue evidence="8">Vegetative mycelium</tissue>
    </source>
</reference>
<keyword evidence="4" id="KW-1133">Transmembrane helix</keyword>
<keyword evidence="3" id="KW-0999">Mitochondrion inner membrane</keyword>
<dbReference type="eggNOG" id="ENOG502SD35">
    <property type="taxonomic scope" value="Eukaryota"/>
</dbReference>
<keyword evidence="9" id="KW-1185">Reference proteome</keyword>
<evidence type="ECO:0000313" key="9">
    <source>
        <dbReference type="Proteomes" id="UP000018144"/>
    </source>
</evidence>
<dbReference type="Proteomes" id="UP000018144">
    <property type="component" value="Unassembled WGS sequence"/>
</dbReference>
<dbReference type="GO" id="GO:0043022">
    <property type="term" value="F:ribosome binding"/>
    <property type="evidence" value="ECO:0007669"/>
    <property type="project" value="InterPro"/>
</dbReference>
<organism evidence="8 9">
    <name type="scientific">Pyronema omphalodes (strain CBS 100304)</name>
    <name type="common">Pyronema confluens</name>
    <dbReference type="NCBI Taxonomy" id="1076935"/>
    <lineage>
        <taxon>Eukaryota</taxon>
        <taxon>Fungi</taxon>
        <taxon>Dikarya</taxon>
        <taxon>Ascomycota</taxon>
        <taxon>Pezizomycotina</taxon>
        <taxon>Pezizomycetes</taxon>
        <taxon>Pezizales</taxon>
        <taxon>Pyronemataceae</taxon>
        <taxon>Pyronema</taxon>
    </lineage>
</organism>
<comment type="subcellular location">
    <subcellularLocation>
        <location evidence="1">Mitochondrion inner membrane</location>
        <topology evidence="1">Single-pass membrane protein</topology>
    </subcellularLocation>
</comment>
<proteinExistence type="predicted"/>
<dbReference type="InterPro" id="IPR033122">
    <property type="entry name" value="LETM1-like_RBD"/>
</dbReference>
<dbReference type="AlphaFoldDB" id="U4LU11"/>
<evidence type="ECO:0000256" key="1">
    <source>
        <dbReference type="ARBA" id="ARBA00004434"/>
    </source>
</evidence>
<dbReference type="OrthoDB" id="73691at2759"/>
<keyword evidence="2" id="KW-0812">Transmembrane</keyword>
<evidence type="ECO:0000256" key="2">
    <source>
        <dbReference type="ARBA" id="ARBA00022692"/>
    </source>
</evidence>
<sequence>MSTIRNSTQLLLRCGPARISLSTSRLGYTRLPTTSYPRLSATTALPAASILLRSFSSNTPRLSAPTPTPISHPLPSTTHSTVNAPLSTIPTPINLPVRDANTSTISHYFTLGKAYIAFFKSGLGSIWANYKQLSPLEARYSASQSYSSFTRSEFQLLVRTRHDVKRIPAFAIIFLVCGEMSPLILPFVPGLVPYPCRIPAQLERQRRKAAEARAGEYQKGEPDVGVILGFKSILEGWKRYQLDKHLQYLETDDMLIRQGGGFKALDSGEELKMAAEERGISTHGKSEGEIRELLAVWEKVTELAGGVKREIWGVKPEEWGKFLREAGL</sequence>
<dbReference type="STRING" id="1076935.U4LU11"/>
<dbReference type="GO" id="GO:0005743">
    <property type="term" value="C:mitochondrial inner membrane"/>
    <property type="evidence" value="ECO:0007669"/>
    <property type="project" value="UniProtKB-SubCell"/>
</dbReference>
<dbReference type="Pfam" id="PF07766">
    <property type="entry name" value="LETM1_RBD"/>
    <property type="match status" value="1"/>
</dbReference>
<name>U4LU11_PYROM</name>
<evidence type="ECO:0000259" key="7">
    <source>
        <dbReference type="Pfam" id="PF07766"/>
    </source>
</evidence>
<accession>U4LU11</accession>
<dbReference type="OMA" id="WETRFIR"/>
<evidence type="ECO:0000256" key="4">
    <source>
        <dbReference type="ARBA" id="ARBA00022989"/>
    </source>
</evidence>
<dbReference type="PANTHER" id="PTHR14009:SF6">
    <property type="entry name" value="LETM1 RBD DOMAIN-CONTAINING PROTEIN"/>
    <property type="match status" value="1"/>
</dbReference>